<dbReference type="InterPro" id="IPR050570">
    <property type="entry name" value="Cell_wall_metabolism_enzyme"/>
</dbReference>
<evidence type="ECO:0000259" key="2">
    <source>
        <dbReference type="Pfam" id="PF01551"/>
    </source>
</evidence>
<feature type="transmembrane region" description="Helical" evidence="1">
    <location>
        <begin position="44"/>
        <end position="68"/>
    </location>
</feature>
<keyword evidence="1" id="KW-1133">Transmembrane helix</keyword>
<feature type="domain" description="M23ase beta-sheet core" evidence="2">
    <location>
        <begin position="149"/>
        <end position="242"/>
    </location>
</feature>
<dbReference type="SUPFAM" id="SSF51261">
    <property type="entry name" value="Duplicated hybrid motif"/>
    <property type="match status" value="1"/>
</dbReference>
<proteinExistence type="predicted"/>
<evidence type="ECO:0000313" key="4">
    <source>
        <dbReference type="Proteomes" id="UP000548476"/>
    </source>
</evidence>
<keyword evidence="1" id="KW-0472">Membrane</keyword>
<keyword evidence="3" id="KW-0378">Hydrolase</keyword>
<dbReference type="CDD" id="cd12797">
    <property type="entry name" value="M23_peptidase"/>
    <property type="match status" value="1"/>
</dbReference>
<dbReference type="GO" id="GO:0004222">
    <property type="term" value="F:metalloendopeptidase activity"/>
    <property type="evidence" value="ECO:0007669"/>
    <property type="project" value="TreeGrafter"/>
</dbReference>
<keyword evidence="1" id="KW-0812">Transmembrane</keyword>
<evidence type="ECO:0000313" key="3">
    <source>
        <dbReference type="EMBL" id="MBB6036546.1"/>
    </source>
</evidence>
<dbReference type="InterPro" id="IPR016047">
    <property type="entry name" value="M23ase_b-sheet_dom"/>
</dbReference>
<accession>A0A841FK54</accession>
<reference evidence="3 4" key="1">
    <citation type="submission" date="2020-08" db="EMBL/GenBank/DDBJ databases">
        <title>Genomic Encyclopedia of Type Strains, Phase IV (KMG-IV): sequencing the most valuable type-strain genomes for metagenomic binning, comparative biology and taxonomic classification.</title>
        <authorList>
            <person name="Goeker M."/>
        </authorList>
    </citation>
    <scope>NUCLEOTIDE SEQUENCE [LARGE SCALE GENOMIC DNA]</scope>
    <source>
        <strain evidence="3 4">YIM 65646</strain>
    </source>
</reference>
<dbReference type="PANTHER" id="PTHR21666">
    <property type="entry name" value="PEPTIDASE-RELATED"/>
    <property type="match status" value="1"/>
</dbReference>
<dbReference type="PANTHER" id="PTHR21666:SF270">
    <property type="entry name" value="MUREIN HYDROLASE ACTIVATOR ENVC"/>
    <property type="match status" value="1"/>
</dbReference>
<organism evidence="3 4">
    <name type="scientific">Phytomonospora endophytica</name>
    <dbReference type="NCBI Taxonomy" id="714109"/>
    <lineage>
        <taxon>Bacteria</taxon>
        <taxon>Bacillati</taxon>
        <taxon>Actinomycetota</taxon>
        <taxon>Actinomycetes</taxon>
        <taxon>Micromonosporales</taxon>
        <taxon>Micromonosporaceae</taxon>
        <taxon>Phytomonospora</taxon>
    </lineage>
</organism>
<evidence type="ECO:0000256" key="1">
    <source>
        <dbReference type="SAM" id="Phobius"/>
    </source>
</evidence>
<keyword evidence="4" id="KW-1185">Reference proteome</keyword>
<dbReference type="Gene3D" id="2.70.70.10">
    <property type="entry name" value="Glucose Permease (Domain IIA)"/>
    <property type="match status" value="1"/>
</dbReference>
<protein>
    <submittedName>
        <fullName evidence="3">Murein DD-endopeptidase MepM/ murein hydrolase activator NlpD</fullName>
    </submittedName>
</protein>
<comment type="caution">
    <text evidence="3">The sequence shown here is derived from an EMBL/GenBank/DDBJ whole genome shotgun (WGS) entry which is preliminary data.</text>
</comment>
<gene>
    <name evidence="3" type="ORF">HNR73_004417</name>
</gene>
<name>A0A841FK54_9ACTN</name>
<dbReference type="Pfam" id="PF01551">
    <property type="entry name" value="Peptidase_M23"/>
    <property type="match status" value="1"/>
</dbReference>
<dbReference type="EMBL" id="JACHGT010000009">
    <property type="protein sequence ID" value="MBB6036546.1"/>
    <property type="molecule type" value="Genomic_DNA"/>
</dbReference>
<dbReference type="Proteomes" id="UP000548476">
    <property type="component" value="Unassembled WGS sequence"/>
</dbReference>
<dbReference type="InterPro" id="IPR011055">
    <property type="entry name" value="Dup_hybrid_motif"/>
</dbReference>
<dbReference type="RefSeq" id="WP_184789383.1">
    <property type="nucleotide sequence ID" value="NZ_BONT01000030.1"/>
</dbReference>
<dbReference type="AlphaFoldDB" id="A0A841FK54"/>
<sequence length="269" mass="28197">MARHRAAPHWETTAAQMLVRVGAEWEFGAGTYVGRRRAASAIQIQYATVVATAVIAGGVIALGSAAALPDESPATAIGGPPAVVAVVEDGQAGGDLSTVQRTTTSTVATRGLDRTPLKAQAAEEIWTTPLKKGEFDLTSYFGQRWGVLHAGIDLAAPTGTPVYAAHRGKVSEAGWAGTYGYLVVIDHGKGLQTYYAHNSALTVSSGDTVEAGDPISKVGNTGYSFGPHSHFEVHLDGEKIDPMPYLKKRGLDVEKAARTVYPDDSVLPG</sequence>